<evidence type="ECO:0000313" key="3">
    <source>
        <dbReference type="Proteomes" id="UP000024404"/>
    </source>
</evidence>
<feature type="compositionally biased region" description="Polar residues" evidence="1">
    <location>
        <begin position="110"/>
        <end position="119"/>
    </location>
</feature>
<reference evidence="2" key="2">
    <citation type="submission" date="2022-06" db="UniProtKB">
        <authorList>
            <consortium name="EnsemblMetazoa"/>
        </authorList>
    </citation>
    <scope>IDENTIFICATION</scope>
</reference>
<sequence>MQKHMCQVECDNSRKIPDKYCPICDVVQNVISNNCRELAMSIVYAITKVMHIISTKNGVMVHVVTVPVKQVVEQFIKSNNVQFVVNPYKYLDNVIQFAKMKNGGPLARANQSVLQDGNDSTSSSTSLSSTSQMNAINRQFTTIVQLLPLATKTIGSTPLLYEDIPTRRNRCYDG</sequence>
<dbReference type="AlphaFoldDB" id="A0A8R1TZA7"/>
<accession>A0A8R1TZA7</accession>
<proteinExistence type="predicted"/>
<evidence type="ECO:0000256" key="1">
    <source>
        <dbReference type="SAM" id="MobiDB-lite"/>
    </source>
</evidence>
<protein>
    <submittedName>
        <fullName evidence="2">Uncharacterized protein</fullName>
    </submittedName>
</protein>
<organism evidence="2 3">
    <name type="scientific">Onchocerca volvulus</name>
    <dbReference type="NCBI Taxonomy" id="6282"/>
    <lineage>
        <taxon>Eukaryota</taxon>
        <taxon>Metazoa</taxon>
        <taxon>Ecdysozoa</taxon>
        <taxon>Nematoda</taxon>
        <taxon>Chromadorea</taxon>
        <taxon>Rhabditida</taxon>
        <taxon>Spirurina</taxon>
        <taxon>Spiruromorpha</taxon>
        <taxon>Filarioidea</taxon>
        <taxon>Onchocercidae</taxon>
        <taxon>Onchocerca</taxon>
    </lineage>
</organism>
<keyword evidence="3" id="KW-1185">Reference proteome</keyword>
<reference evidence="3" key="1">
    <citation type="submission" date="2013-10" db="EMBL/GenBank/DDBJ databases">
        <title>Genome sequencing of Onchocerca volvulus.</title>
        <authorList>
            <person name="Cotton J."/>
            <person name="Tsai J."/>
            <person name="Stanley E."/>
            <person name="Tracey A."/>
            <person name="Holroyd N."/>
            <person name="Lustigman S."/>
            <person name="Berriman M."/>
        </authorList>
    </citation>
    <scope>NUCLEOTIDE SEQUENCE</scope>
</reference>
<dbReference type="EnsemblMetazoa" id="OVOC7591.1">
    <property type="protein sequence ID" value="OVOC7591.1"/>
    <property type="gene ID" value="WBGene00244400"/>
</dbReference>
<feature type="compositionally biased region" description="Low complexity" evidence="1">
    <location>
        <begin position="120"/>
        <end position="130"/>
    </location>
</feature>
<name>A0A8R1TZA7_ONCVO</name>
<evidence type="ECO:0000313" key="2">
    <source>
        <dbReference type="EnsemblMetazoa" id="OVOC7591.1"/>
    </source>
</evidence>
<feature type="region of interest" description="Disordered" evidence="1">
    <location>
        <begin position="110"/>
        <end position="130"/>
    </location>
</feature>
<dbReference type="Proteomes" id="UP000024404">
    <property type="component" value="Unassembled WGS sequence"/>
</dbReference>
<dbReference type="EMBL" id="CMVM020000222">
    <property type="status" value="NOT_ANNOTATED_CDS"/>
    <property type="molecule type" value="Genomic_DNA"/>
</dbReference>